<dbReference type="VEuPathDB" id="FungiDB:GGTG_04026"/>
<dbReference type="EnsemblFungi" id="EJT78934">
    <property type="protein sequence ID" value="EJT78934"/>
    <property type="gene ID" value="GGTG_04026"/>
</dbReference>
<reference evidence="1" key="3">
    <citation type="submission" date="2010-09" db="EMBL/GenBank/DDBJ databases">
        <title>Annotation of Gaeumannomyces graminis var. tritici R3-111a-1.</title>
        <authorList>
            <consortium name="The Broad Institute Genome Sequencing Platform"/>
            <person name="Ma L.-J."/>
            <person name="Dead R."/>
            <person name="Young S.K."/>
            <person name="Zeng Q."/>
            <person name="Gargeya S."/>
            <person name="Fitzgerald M."/>
            <person name="Haas B."/>
            <person name="Abouelleil A."/>
            <person name="Alvarado L."/>
            <person name="Arachchi H.M."/>
            <person name="Berlin A."/>
            <person name="Brown A."/>
            <person name="Chapman S.B."/>
            <person name="Chen Z."/>
            <person name="Dunbar C."/>
            <person name="Freedman E."/>
            <person name="Gearin G."/>
            <person name="Gellesch M."/>
            <person name="Goldberg J."/>
            <person name="Griggs A."/>
            <person name="Gujja S."/>
            <person name="Heiman D."/>
            <person name="Howarth C."/>
            <person name="Larson L."/>
            <person name="Lui A."/>
            <person name="MacDonald P.J.P."/>
            <person name="Mehta T."/>
            <person name="Montmayeur A."/>
            <person name="Murphy C."/>
            <person name="Neiman D."/>
            <person name="Pearson M."/>
            <person name="Priest M."/>
            <person name="Roberts A."/>
            <person name="Saif S."/>
            <person name="Shea T."/>
            <person name="Shenoy N."/>
            <person name="Sisk P."/>
            <person name="Stolte C."/>
            <person name="Sykes S."/>
            <person name="Yandava C."/>
            <person name="Wortman J."/>
            <person name="Nusbaum C."/>
            <person name="Birren B."/>
        </authorList>
    </citation>
    <scope>NUCLEOTIDE SEQUENCE</scope>
    <source>
        <strain evidence="1">R3-111a-1</strain>
    </source>
</reference>
<dbReference type="Proteomes" id="UP000006039">
    <property type="component" value="Unassembled WGS sequence"/>
</dbReference>
<evidence type="ECO:0000313" key="3">
    <source>
        <dbReference type="Proteomes" id="UP000006039"/>
    </source>
</evidence>
<reference evidence="2" key="4">
    <citation type="journal article" date="2015" name="G3 (Bethesda)">
        <title>Genome sequences of three phytopathogenic species of the Magnaporthaceae family of fungi.</title>
        <authorList>
            <person name="Okagaki L.H."/>
            <person name="Nunes C.C."/>
            <person name="Sailsbery J."/>
            <person name="Clay B."/>
            <person name="Brown D."/>
            <person name="John T."/>
            <person name="Oh Y."/>
            <person name="Young N."/>
            <person name="Fitzgerald M."/>
            <person name="Haas B.J."/>
            <person name="Zeng Q."/>
            <person name="Young S."/>
            <person name="Adiconis X."/>
            <person name="Fan L."/>
            <person name="Levin J.Z."/>
            <person name="Mitchell T.K."/>
            <person name="Okubara P.A."/>
            <person name="Farman M.L."/>
            <person name="Kohn L.M."/>
            <person name="Birren B."/>
            <person name="Ma L.-J."/>
            <person name="Dean R.A."/>
        </authorList>
    </citation>
    <scope>NUCLEOTIDE SEQUENCE</scope>
    <source>
        <strain evidence="2">R3-111a-1</strain>
    </source>
</reference>
<dbReference type="RefSeq" id="XP_009220079.1">
    <property type="nucleotide sequence ID" value="XM_009221815.1"/>
</dbReference>
<reference evidence="2" key="5">
    <citation type="submission" date="2018-04" db="UniProtKB">
        <authorList>
            <consortium name="EnsemblFungi"/>
        </authorList>
    </citation>
    <scope>IDENTIFICATION</scope>
    <source>
        <strain evidence="2">R3-111a-1</strain>
    </source>
</reference>
<evidence type="ECO:0000313" key="1">
    <source>
        <dbReference type="EMBL" id="EJT78934.1"/>
    </source>
</evidence>
<reference evidence="3" key="1">
    <citation type="submission" date="2010-07" db="EMBL/GenBank/DDBJ databases">
        <title>The genome sequence of Gaeumannomyces graminis var. tritici strain R3-111a-1.</title>
        <authorList>
            <consortium name="The Broad Institute Genome Sequencing Platform"/>
            <person name="Ma L.-J."/>
            <person name="Dead R."/>
            <person name="Young S."/>
            <person name="Zeng Q."/>
            <person name="Koehrsen M."/>
            <person name="Alvarado L."/>
            <person name="Berlin A."/>
            <person name="Chapman S.B."/>
            <person name="Chen Z."/>
            <person name="Freedman E."/>
            <person name="Gellesch M."/>
            <person name="Goldberg J."/>
            <person name="Griggs A."/>
            <person name="Gujja S."/>
            <person name="Heilman E.R."/>
            <person name="Heiman D."/>
            <person name="Hepburn T."/>
            <person name="Howarth C."/>
            <person name="Jen D."/>
            <person name="Larson L."/>
            <person name="Mehta T."/>
            <person name="Neiman D."/>
            <person name="Pearson M."/>
            <person name="Roberts A."/>
            <person name="Saif S."/>
            <person name="Shea T."/>
            <person name="Shenoy N."/>
            <person name="Sisk P."/>
            <person name="Stolte C."/>
            <person name="Sykes S."/>
            <person name="Walk T."/>
            <person name="White J."/>
            <person name="Yandava C."/>
            <person name="Haas B."/>
            <person name="Nusbaum C."/>
            <person name="Birren B."/>
        </authorList>
    </citation>
    <scope>NUCLEOTIDE SEQUENCE [LARGE SCALE GENOMIC DNA]</scope>
    <source>
        <strain evidence="3">R3-111a-1</strain>
    </source>
</reference>
<dbReference type="EMBL" id="GL385396">
    <property type="protein sequence ID" value="EJT78934.1"/>
    <property type="molecule type" value="Genomic_DNA"/>
</dbReference>
<sequence length="86" mass="9067">MTLTFRRRALSSLGVPPILRRVLSPGHICNAGDEAGAMAVTAYTGSRRCSADVGGVLPRPEAGHLPSVGLQVSLSLHSKSTKFQRP</sequence>
<accession>J3NRX8</accession>
<protein>
    <submittedName>
        <fullName evidence="1 2">Uncharacterized protein</fullName>
    </submittedName>
</protein>
<dbReference type="GeneID" id="20344484"/>
<proteinExistence type="predicted"/>
<evidence type="ECO:0000313" key="2">
    <source>
        <dbReference type="EnsemblFungi" id="EJT78934"/>
    </source>
</evidence>
<name>J3NRX8_GAET3</name>
<dbReference type="AlphaFoldDB" id="J3NRX8"/>
<reference evidence="1" key="2">
    <citation type="submission" date="2010-07" db="EMBL/GenBank/DDBJ databases">
        <authorList>
            <consortium name="The Broad Institute Genome Sequencing Platform"/>
            <consortium name="Broad Institute Genome Sequencing Center for Infectious Disease"/>
            <person name="Ma L.-J."/>
            <person name="Dead R."/>
            <person name="Young S."/>
            <person name="Zeng Q."/>
            <person name="Koehrsen M."/>
            <person name="Alvarado L."/>
            <person name="Berlin A."/>
            <person name="Chapman S.B."/>
            <person name="Chen Z."/>
            <person name="Freedman E."/>
            <person name="Gellesch M."/>
            <person name="Goldberg J."/>
            <person name="Griggs A."/>
            <person name="Gujja S."/>
            <person name="Heilman E.R."/>
            <person name="Heiman D."/>
            <person name="Hepburn T."/>
            <person name="Howarth C."/>
            <person name="Jen D."/>
            <person name="Larson L."/>
            <person name="Mehta T."/>
            <person name="Neiman D."/>
            <person name="Pearson M."/>
            <person name="Roberts A."/>
            <person name="Saif S."/>
            <person name="Shea T."/>
            <person name="Shenoy N."/>
            <person name="Sisk P."/>
            <person name="Stolte C."/>
            <person name="Sykes S."/>
            <person name="Walk T."/>
            <person name="White J."/>
            <person name="Yandava C."/>
            <person name="Haas B."/>
            <person name="Nusbaum C."/>
            <person name="Birren B."/>
        </authorList>
    </citation>
    <scope>NUCLEOTIDE SEQUENCE</scope>
    <source>
        <strain evidence="1">R3-111a-1</strain>
    </source>
</reference>
<dbReference type="HOGENOM" id="CLU_2498009_0_0_1"/>
<gene>
    <name evidence="2" type="primary">20344484</name>
    <name evidence="1" type="ORF">GGTG_04026</name>
</gene>
<organism evidence="1">
    <name type="scientific">Gaeumannomyces tritici (strain R3-111a-1)</name>
    <name type="common">Wheat and barley take-all root rot fungus</name>
    <name type="synonym">Gaeumannomyces graminis var. tritici</name>
    <dbReference type="NCBI Taxonomy" id="644352"/>
    <lineage>
        <taxon>Eukaryota</taxon>
        <taxon>Fungi</taxon>
        <taxon>Dikarya</taxon>
        <taxon>Ascomycota</taxon>
        <taxon>Pezizomycotina</taxon>
        <taxon>Sordariomycetes</taxon>
        <taxon>Sordariomycetidae</taxon>
        <taxon>Magnaporthales</taxon>
        <taxon>Magnaporthaceae</taxon>
        <taxon>Gaeumannomyces</taxon>
    </lineage>
</organism>
<keyword evidence="3" id="KW-1185">Reference proteome</keyword>